<keyword evidence="3" id="KW-1003">Cell membrane</keyword>
<dbReference type="EMBL" id="CP022752">
    <property type="protein sequence ID" value="ASU80773.1"/>
    <property type="molecule type" value="Genomic_DNA"/>
</dbReference>
<dbReference type="PANTHER" id="PTHR30151:SF0">
    <property type="entry name" value="ABC TRANSPORTER PERMEASE PROTEIN MJ0413-RELATED"/>
    <property type="match status" value="1"/>
</dbReference>
<dbReference type="EMBL" id="JPMV01000035">
    <property type="protein sequence ID" value="KGI80131.1"/>
    <property type="molecule type" value="Genomic_DNA"/>
</dbReference>
<dbReference type="PANTHER" id="PTHR30151">
    <property type="entry name" value="ALKANE SULFONATE ABC TRANSPORTER-RELATED, MEMBRANE SUBUNIT"/>
    <property type="match status" value="1"/>
</dbReference>
<keyword evidence="4 7" id="KW-0812">Transmembrane</keyword>
<dbReference type="CDD" id="cd06261">
    <property type="entry name" value="TM_PBP2"/>
    <property type="match status" value="1"/>
</dbReference>
<feature type="transmembrane region" description="Helical" evidence="7">
    <location>
        <begin position="92"/>
        <end position="115"/>
    </location>
</feature>
<evidence type="ECO:0000259" key="8">
    <source>
        <dbReference type="PROSITE" id="PS50928"/>
    </source>
</evidence>
<dbReference type="AlphaFoldDB" id="A0A099D2G9"/>
<reference evidence="10 11" key="1">
    <citation type="journal article" date="2014" name="PLoS ONE">
        <title>Identification and Characterization of a New Erythromycin Biosynthetic Gene Cluster in Actinopolyspora erythraea YIM90600, a Novel Erythronolide-Producing Halophilic Actinomycete Isolated from Salt Field.</title>
        <authorList>
            <person name="Chen D."/>
            <person name="Feng J."/>
            <person name="Huang L."/>
            <person name="Zhang Q."/>
            <person name="Wu J."/>
            <person name="Zhu X."/>
            <person name="Duan Y."/>
            <person name="Xu Z."/>
        </authorList>
    </citation>
    <scope>NUCLEOTIDE SEQUENCE [LARGE SCALE GENOMIC DNA]</scope>
    <source>
        <strain evidence="10 11">YIM90600</strain>
    </source>
</reference>
<dbReference type="eggNOG" id="COG0600">
    <property type="taxonomic scope" value="Bacteria"/>
</dbReference>
<dbReference type="Gene3D" id="1.10.3720.10">
    <property type="entry name" value="MetI-like"/>
    <property type="match status" value="1"/>
</dbReference>
<evidence type="ECO:0000313" key="9">
    <source>
        <dbReference type="EMBL" id="ASU80773.1"/>
    </source>
</evidence>
<evidence type="ECO:0000313" key="11">
    <source>
        <dbReference type="Proteomes" id="UP000029737"/>
    </source>
</evidence>
<dbReference type="OrthoDB" id="5458199at2"/>
<feature type="transmembrane region" description="Helical" evidence="7">
    <location>
        <begin position="219"/>
        <end position="240"/>
    </location>
</feature>
<dbReference type="RefSeq" id="WP_084134266.1">
    <property type="nucleotide sequence ID" value="NZ_CP022752.1"/>
</dbReference>
<comment type="subcellular location">
    <subcellularLocation>
        <location evidence="1 7">Cell membrane</location>
        <topology evidence="1 7">Multi-pass membrane protein</topology>
    </subcellularLocation>
</comment>
<dbReference type="InterPro" id="IPR035906">
    <property type="entry name" value="MetI-like_sf"/>
</dbReference>
<dbReference type="KEGG" id="aey:CDG81_02535"/>
<evidence type="ECO:0000313" key="10">
    <source>
        <dbReference type="EMBL" id="KGI80131.1"/>
    </source>
</evidence>
<dbReference type="GO" id="GO:0005886">
    <property type="term" value="C:plasma membrane"/>
    <property type="evidence" value="ECO:0007669"/>
    <property type="project" value="UniProtKB-SubCell"/>
</dbReference>
<dbReference type="InterPro" id="IPR000515">
    <property type="entry name" value="MetI-like"/>
</dbReference>
<keyword evidence="11" id="KW-1185">Reference proteome</keyword>
<evidence type="ECO:0000256" key="3">
    <source>
        <dbReference type="ARBA" id="ARBA00022475"/>
    </source>
</evidence>
<dbReference type="Proteomes" id="UP000215043">
    <property type="component" value="Chromosome"/>
</dbReference>
<sequence length="254" mass="26707">MRNTARALIGVAVFLVLCEIVGRSGLAPQQYLPPPSIVLQELARMLGERDFLLDVVATALAWLIALCCCAVIAVPAGLLLGSVPLLRTAVTALVEFLRPVPSVALIPLVVVVAAGSPAGKIFLAVYAGVWPLLFNTIYAIGEIDDQLLESARAFRISRTQVLLRVKLPNVIPFVFTGLRLSASTALIVLISAEMLMGSNGGIGHYIYLASSGAGRMDQVLAGTLVAGVFGYLINAGMAGVQRKWITWAPAGGTA</sequence>
<evidence type="ECO:0000256" key="6">
    <source>
        <dbReference type="ARBA" id="ARBA00023136"/>
    </source>
</evidence>
<dbReference type="PROSITE" id="PS50928">
    <property type="entry name" value="ABC_TM1"/>
    <property type="match status" value="1"/>
</dbReference>
<evidence type="ECO:0000256" key="5">
    <source>
        <dbReference type="ARBA" id="ARBA00022989"/>
    </source>
</evidence>
<feature type="domain" description="ABC transmembrane type-1" evidence="8">
    <location>
        <begin position="55"/>
        <end position="237"/>
    </location>
</feature>
<evidence type="ECO:0000256" key="2">
    <source>
        <dbReference type="ARBA" id="ARBA00022448"/>
    </source>
</evidence>
<gene>
    <name evidence="9" type="ORF">CDG81_02535</name>
    <name evidence="10" type="ORF">IL38_18440</name>
</gene>
<comment type="similarity">
    <text evidence="7">Belongs to the binding-protein-dependent transport system permease family.</text>
</comment>
<feature type="transmembrane region" description="Helical" evidence="7">
    <location>
        <begin position="121"/>
        <end position="140"/>
    </location>
</feature>
<keyword evidence="5 7" id="KW-1133">Transmembrane helix</keyword>
<dbReference type="GO" id="GO:0055085">
    <property type="term" value="P:transmembrane transport"/>
    <property type="evidence" value="ECO:0007669"/>
    <property type="project" value="InterPro"/>
</dbReference>
<evidence type="ECO:0000256" key="7">
    <source>
        <dbReference type="RuleBase" id="RU363032"/>
    </source>
</evidence>
<reference evidence="9 12" key="2">
    <citation type="submission" date="2017-08" db="EMBL/GenBank/DDBJ databases">
        <title>The complete genome sequence of moderately halophilic actinomycete Actinopolyspora erythraea YIM 90600, the producer of novel erythromycin, novel actinopolysporins A-C and tubercidin.</title>
        <authorList>
            <person name="Yin M."/>
            <person name="Tang S."/>
        </authorList>
    </citation>
    <scope>NUCLEOTIDE SEQUENCE [LARGE SCALE GENOMIC DNA]</scope>
    <source>
        <strain evidence="9 12">YIM 90600</strain>
    </source>
</reference>
<dbReference type="HOGENOM" id="CLU_046113_1_3_11"/>
<keyword evidence="6 7" id="KW-0472">Membrane</keyword>
<evidence type="ECO:0000256" key="4">
    <source>
        <dbReference type="ARBA" id="ARBA00022692"/>
    </source>
</evidence>
<protein>
    <submittedName>
        <fullName evidence="9 10">ABC transporter permease</fullName>
    </submittedName>
</protein>
<name>A0A099D2G9_9ACTN</name>
<organism evidence="9 12">
    <name type="scientific">Actinopolyspora erythraea</name>
    <dbReference type="NCBI Taxonomy" id="414996"/>
    <lineage>
        <taxon>Bacteria</taxon>
        <taxon>Bacillati</taxon>
        <taxon>Actinomycetota</taxon>
        <taxon>Actinomycetes</taxon>
        <taxon>Actinopolysporales</taxon>
        <taxon>Actinopolysporaceae</taxon>
        <taxon>Actinopolyspora</taxon>
    </lineage>
</organism>
<dbReference type="SUPFAM" id="SSF161098">
    <property type="entry name" value="MetI-like"/>
    <property type="match status" value="1"/>
</dbReference>
<evidence type="ECO:0000256" key="1">
    <source>
        <dbReference type="ARBA" id="ARBA00004651"/>
    </source>
</evidence>
<keyword evidence="2 7" id="KW-0813">Transport</keyword>
<evidence type="ECO:0000313" key="12">
    <source>
        <dbReference type="Proteomes" id="UP000215043"/>
    </source>
</evidence>
<dbReference type="Pfam" id="PF00528">
    <property type="entry name" value="BPD_transp_1"/>
    <property type="match status" value="1"/>
</dbReference>
<proteinExistence type="inferred from homology"/>
<dbReference type="Proteomes" id="UP000029737">
    <property type="component" value="Unassembled WGS sequence"/>
</dbReference>
<feature type="transmembrane region" description="Helical" evidence="7">
    <location>
        <begin position="186"/>
        <end position="207"/>
    </location>
</feature>
<accession>A0A099D2G9</accession>
<feature type="transmembrane region" description="Helical" evidence="7">
    <location>
        <begin position="59"/>
        <end position="80"/>
    </location>
</feature>